<protein>
    <recommendedName>
        <fullName evidence="6">Pre-rRNA-processing protein TSR1 homolog</fullName>
    </recommendedName>
</protein>
<dbReference type="Pfam" id="PF08142">
    <property type="entry name" value="AARP2CN"/>
    <property type="match status" value="1"/>
</dbReference>
<keyword evidence="2" id="KW-0690">Ribosome biogenesis</keyword>
<proteinExistence type="inferred from homology"/>
<feature type="region of interest" description="Disordered" evidence="7">
    <location>
        <begin position="806"/>
        <end position="827"/>
    </location>
</feature>
<feature type="compositionally biased region" description="Acidic residues" evidence="7">
    <location>
        <begin position="424"/>
        <end position="461"/>
    </location>
</feature>
<dbReference type="GO" id="GO:0005525">
    <property type="term" value="F:GTP binding"/>
    <property type="evidence" value="ECO:0007669"/>
    <property type="project" value="TreeGrafter"/>
</dbReference>
<dbReference type="InterPro" id="IPR012948">
    <property type="entry name" value="AARP2CN"/>
</dbReference>
<comment type="function">
    <text evidence="4">Required during maturation of the 40S ribosomal subunit in the nucleolus.</text>
</comment>
<name>A0A210Q227_MIZYE</name>
<dbReference type="PROSITE" id="PS51714">
    <property type="entry name" value="G_BMS1"/>
    <property type="match status" value="1"/>
</dbReference>
<dbReference type="GO" id="GO:0000462">
    <property type="term" value="P:maturation of SSU-rRNA from tricistronic rRNA transcript (SSU-rRNA, 5.8S rRNA, LSU-rRNA)"/>
    <property type="evidence" value="ECO:0007669"/>
    <property type="project" value="TreeGrafter"/>
</dbReference>
<feature type="compositionally biased region" description="Acidic residues" evidence="7">
    <location>
        <begin position="806"/>
        <end position="819"/>
    </location>
</feature>
<evidence type="ECO:0000256" key="4">
    <source>
        <dbReference type="ARBA" id="ARBA00037087"/>
    </source>
</evidence>
<dbReference type="PANTHER" id="PTHR12858:SF1">
    <property type="entry name" value="PRE-RRNA-PROCESSING PROTEIN TSR1 HOMOLOG"/>
    <property type="match status" value="1"/>
</dbReference>
<dbReference type="Pfam" id="PF22298">
    <property type="entry name" value="Tsr1_G-like"/>
    <property type="match status" value="1"/>
</dbReference>
<evidence type="ECO:0000256" key="6">
    <source>
        <dbReference type="ARBA" id="ARBA00040070"/>
    </source>
</evidence>
<keyword evidence="3" id="KW-0539">Nucleus</keyword>
<comment type="similarity">
    <text evidence="5">Belongs to the TRAFAC class translation factor GTPase superfamily. Bms1-like GTPase family. TSR1 subfamily.</text>
</comment>
<dbReference type="GO" id="GO:0003924">
    <property type="term" value="F:GTPase activity"/>
    <property type="evidence" value="ECO:0007669"/>
    <property type="project" value="TreeGrafter"/>
</dbReference>
<sequence>MGMETQQTHRPGQWKQQNKTHKHGKHRSKGQLERESQGRVNVKTLSKRNKQQARKNDRRHQAQQLRKQKRDEVLEKKRNRGCQGSPPHFVVILPLHKNVTCDAVLELLKKCDETAVISHNEQGVSHISIPRFKQRLSFFIPEYGNLHAVLDAAKIADSLLCLMSPEGAVDSVGEHCISCLYAQGLPAVTFAVQGLKTLNMKKQNEAKKIIQRHIDKRFPAEKFHAIDSPQDALLILRRITSHKLPPVFFRDNRPHLLAENVEFEIENEESEVGTLKLSGYLRGRSLSANGLIHLPGWGDFQMLQIDAPNDPHPFNQKLVQDSRKQNGLDVDMDGEKEEVRMLEKADPKHQESLQSEVIPDPLEGEQTWPTEAEMAEAEQQSKRKTIKKVPKGTSEYQSAWILDDDDDDDEDVVNTKGASKEHQMDDEDDDEDEDEDDVDMEAEEEEDSDGDEEASGDEEFETLTVTENNDAERYDENMDMDEEKAMFEKMKEEKLHVMFPDEVDTPMEKVARQRFARYRGLQSFRTTLWDPKENLPLDYARIFQFGNFKKTKKRVLIEENDGGAMTGWYITVHVANVPREFMESYKPGSPVVLFGLLQHEQKMSVCNFVIKRCGESRFPIKSKERLIFHAGFRRFSACPIFSQHTNGNKHKFERFLYHDVAAMATIYGPIMFPPSPVLVFKEMGTGAHELVATGSLSSVNPDRVAVKRVVLSGYPFKINKRSAVIRYMFFNTEDIMWFKPVELRTKWGRRGNIRATLGTHGHMKCVFDGQLKSQDTILMNLYKRVFPKWTYNPYVRCPPSICDTCDDDEDEEEEKEGEDMQAYKMFD</sequence>
<dbReference type="GO" id="GO:0030688">
    <property type="term" value="C:preribosome, small subunit precursor"/>
    <property type="evidence" value="ECO:0007669"/>
    <property type="project" value="TreeGrafter"/>
</dbReference>
<dbReference type="EMBL" id="NEDP02005221">
    <property type="protein sequence ID" value="OWF42787.1"/>
    <property type="molecule type" value="Genomic_DNA"/>
</dbReference>
<reference evidence="9 10" key="1">
    <citation type="journal article" date="2017" name="Nat. Ecol. Evol.">
        <title>Scallop genome provides insights into evolution of bilaterian karyotype and development.</title>
        <authorList>
            <person name="Wang S."/>
            <person name="Zhang J."/>
            <person name="Jiao W."/>
            <person name="Li J."/>
            <person name="Xun X."/>
            <person name="Sun Y."/>
            <person name="Guo X."/>
            <person name="Huan P."/>
            <person name="Dong B."/>
            <person name="Zhang L."/>
            <person name="Hu X."/>
            <person name="Sun X."/>
            <person name="Wang J."/>
            <person name="Zhao C."/>
            <person name="Wang Y."/>
            <person name="Wang D."/>
            <person name="Huang X."/>
            <person name="Wang R."/>
            <person name="Lv J."/>
            <person name="Li Y."/>
            <person name="Zhang Z."/>
            <person name="Liu B."/>
            <person name="Lu W."/>
            <person name="Hui Y."/>
            <person name="Liang J."/>
            <person name="Zhou Z."/>
            <person name="Hou R."/>
            <person name="Li X."/>
            <person name="Liu Y."/>
            <person name="Li H."/>
            <person name="Ning X."/>
            <person name="Lin Y."/>
            <person name="Zhao L."/>
            <person name="Xing Q."/>
            <person name="Dou J."/>
            <person name="Li Y."/>
            <person name="Mao J."/>
            <person name="Guo H."/>
            <person name="Dou H."/>
            <person name="Li T."/>
            <person name="Mu C."/>
            <person name="Jiang W."/>
            <person name="Fu Q."/>
            <person name="Fu X."/>
            <person name="Miao Y."/>
            <person name="Liu J."/>
            <person name="Yu Q."/>
            <person name="Li R."/>
            <person name="Liao H."/>
            <person name="Li X."/>
            <person name="Kong Y."/>
            <person name="Jiang Z."/>
            <person name="Chourrout D."/>
            <person name="Li R."/>
            <person name="Bao Z."/>
        </authorList>
    </citation>
    <scope>NUCLEOTIDE SEQUENCE [LARGE SCALE GENOMIC DNA]</scope>
    <source>
        <strain evidence="9 10">PY_sf001</strain>
    </source>
</reference>
<feature type="compositionally biased region" description="Acidic residues" evidence="7">
    <location>
        <begin position="402"/>
        <end position="412"/>
    </location>
</feature>
<evidence type="ECO:0000256" key="3">
    <source>
        <dbReference type="ARBA" id="ARBA00023242"/>
    </source>
</evidence>
<feature type="compositionally biased region" description="Polar residues" evidence="7">
    <location>
        <begin position="1"/>
        <end position="17"/>
    </location>
</feature>
<dbReference type="SMART" id="SM00785">
    <property type="entry name" value="AARP2CN"/>
    <property type="match status" value="1"/>
</dbReference>
<dbReference type="InterPro" id="IPR007034">
    <property type="entry name" value="BMS1_TSR1_C"/>
</dbReference>
<feature type="region of interest" description="Disordered" evidence="7">
    <location>
        <begin position="1"/>
        <end position="81"/>
    </location>
</feature>
<comment type="caution">
    <text evidence="9">The sequence shown here is derived from an EMBL/GenBank/DDBJ whole genome shotgun (WGS) entry which is preliminary data.</text>
</comment>
<evidence type="ECO:0000313" key="10">
    <source>
        <dbReference type="Proteomes" id="UP000242188"/>
    </source>
</evidence>
<evidence type="ECO:0000313" key="9">
    <source>
        <dbReference type="EMBL" id="OWF42787.1"/>
    </source>
</evidence>
<feature type="compositionally biased region" description="Basic residues" evidence="7">
    <location>
        <begin position="18"/>
        <end position="29"/>
    </location>
</feature>
<dbReference type="PANTHER" id="PTHR12858">
    <property type="entry name" value="RIBOSOME BIOGENESIS PROTEIN"/>
    <property type="match status" value="1"/>
</dbReference>
<dbReference type="Proteomes" id="UP000242188">
    <property type="component" value="Unassembled WGS sequence"/>
</dbReference>
<feature type="region of interest" description="Disordered" evidence="7">
    <location>
        <begin position="398"/>
        <end position="476"/>
    </location>
</feature>
<evidence type="ECO:0000256" key="1">
    <source>
        <dbReference type="ARBA" id="ARBA00004604"/>
    </source>
</evidence>
<dbReference type="InterPro" id="IPR030387">
    <property type="entry name" value="G_Bms1/Tsr1_dom"/>
</dbReference>
<dbReference type="GO" id="GO:0005730">
    <property type="term" value="C:nucleolus"/>
    <property type="evidence" value="ECO:0007669"/>
    <property type="project" value="UniProtKB-SubCell"/>
</dbReference>
<comment type="subcellular location">
    <subcellularLocation>
        <location evidence="1">Nucleus</location>
        <location evidence="1">Nucleolus</location>
    </subcellularLocation>
</comment>
<dbReference type="OrthoDB" id="119302at2759"/>
<dbReference type="AlphaFoldDB" id="A0A210Q227"/>
<feature type="region of interest" description="Disordered" evidence="7">
    <location>
        <begin position="343"/>
        <end position="363"/>
    </location>
</feature>
<dbReference type="GO" id="GO:0000479">
    <property type="term" value="P:endonucleolytic cleavage of tricistronic rRNA transcript (SSU-rRNA, 5.8S rRNA, LSU-rRNA)"/>
    <property type="evidence" value="ECO:0007669"/>
    <property type="project" value="TreeGrafter"/>
</dbReference>
<dbReference type="Pfam" id="PF04950">
    <property type="entry name" value="RIBIOP_C"/>
    <property type="match status" value="1"/>
</dbReference>
<evidence type="ECO:0000259" key="8">
    <source>
        <dbReference type="PROSITE" id="PS51714"/>
    </source>
</evidence>
<feature type="domain" description="Bms1-type G" evidence="8">
    <location>
        <begin position="86"/>
        <end position="245"/>
    </location>
</feature>
<dbReference type="STRING" id="6573.A0A210Q227"/>
<feature type="compositionally biased region" description="Basic residues" evidence="7">
    <location>
        <begin position="45"/>
        <end position="58"/>
    </location>
</feature>
<dbReference type="InterPro" id="IPR039761">
    <property type="entry name" value="Bms1/Tsr1"/>
</dbReference>
<evidence type="ECO:0000256" key="5">
    <source>
        <dbReference type="ARBA" id="ARBA00038288"/>
    </source>
</evidence>
<gene>
    <name evidence="9" type="ORF">KP79_PYT10880</name>
</gene>
<keyword evidence="10" id="KW-1185">Reference proteome</keyword>
<accession>A0A210Q227</accession>
<dbReference type="GO" id="GO:0034511">
    <property type="term" value="F:U3 snoRNA binding"/>
    <property type="evidence" value="ECO:0007669"/>
    <property type="project" value="TreeGrafter"/>
</dbReference>
<organism evidence="9 10">
    <name type="scientific">Mizuhopecten yessoensis</name>
    <name type="common">Japanese scallop</name>
    <name type="synonym">Patinopecten yessoensis</name>
    <dbReference type="NCBI Taxonomy" id="6573"/>
    <lineage>
        <taxon>Eukaryota</taxon>
        <taxon>Metazoa</taxon>
        <taxon>Spiralia</taxon>
        <taxon>Lophotrochozoa</taxon>
        <taxon>Mollusca</taxon>
        <taxon>Bivalvia</taxon>
        <taxon>Autobranchia</taxon>
        <taxon>Pteriomorphia</taxon>
        <taxon>Pectinida</taxon>
        <taxon>Pectinoidea</taxon>
        <taxon>Pectinidae</taxon>
        <taxon>Mizuhopecten</taxon>
    </lineage>
</organism>
<dbReference type="SMART" id="SM01362">
    <property type="entry name" value="DUF663"/>
    <property type="match status" value="1"/>
</dbReference>
<evidence type="ECO:0000256" key="2">
    <source>
        <dbReference type="ARBA" id="ARBA00022517"/>
    </source>
</evidence>
<evidence type="ECO:0000256" key="7">
    <source>
        <dbReference type="SAM" id="MobiDB-lite"/>
    </source>
</evidence>